<dbReference type="EMBL" id="BAAAZG010000002">
    <property type="protein sequence ID" value="GAA4060719.1"/>
    <property type="molecule type" value="Genomic_DNA"/>
</dbReference>
<keyword evidence="1" id="KW-0560">Oxidoreductase</keyword>
<dbReference type="PANTHER" id="PTHR10996:SF178">
    <property type="entry name" value="2-HYDROXYACID DEHYDROGENASE YGL185C-RELATED"/>
    <property type="match status" value="1"/>
</dbReference>
<dbReference type="Pfam" id="PF02826">
    <property type="entry name" value="2-Hacid_dh_C"/>
    <property type="match status" value="1"/>
</dbReference>
<keyword evidence="2" id="KW-0520">NAD</keyword>
<sequence>MTAERILLVSDDFGRQVSVTASAMARLEALGRVTHLPDTAGEQAVLDALRDSTALVVAGWATRLPRLTAARLDGLPRLTFIGCGQDNRWRFLEPAEAVERGITLVDSSGSMGWTVAEFGLGLILSCLRRIPAHHAAVAAGGWYDGWTDDDGIDRDLRGSRVGIVGMGEIGRALVEMLRPFGCRVDVWSSYLDDARAAELGVRVRPVRDLAGSADVLVVATQPRRDTAGIVDRAAVAALRPGTVVILLGRASTVDFEALVERVVAGDITLGIDVWDAEPAEAGHPLRGLPNVVHTPHVAGRLRAANQRMFSEVVDDLERLRSGNAPRWAVSPERARRVAATRR</sequence>
<evidence type="ECO:0000313" key="4">
    <source>
        <dbReference type="EMBL" id="GAA4060719.1"/>
    </source>
</evidence>
<dbReference type="Proteomes" id="UP001500683">
    <property type="component" value="Unassembled WGS sequence"/>
</dbReference>
<evidence type="ECO:0000313" key="5">
    <source>
        <dbReference type="Proteomes" id="UP001500683"/>
    </source>
</evidence>
<protein>
    <submittedName>
        <fullName evidence="4">Hydroxyacid dehydrogenase</fullName>
    </submittedName>
</protein>
<dbReference type="SUPFAM" id="SSF52283">
    <property type="entry name" value="Formate/glycerate dehydrogenase catalytic domain-like"/>
    <property type="match status" value="1"/>
</dbReference>
<gene>
    <name evidence="4" type="ORF">GCM10022214_11930</name>
</gene>
<feature type="domain" description="D-isomer specific 2-hydroxyacid dehydrogenase NAD-binding" evidence="3">
    <location>
        <begin position="120"/>
        <end position="298"/>
    </location>
</feature>
<keyword evidence="5" id="KW-1185">Reference proteome</keyword>
<dbReference type="Gene3D" id="3.40.50.720">
    <property type="entry name" value="NAD(P)-binding Rossmann-like Domain"/>
    <property type="match status" value="2"/>
</dbReference>
<reference evidence="5" key="1">
    <citation type="journal article" date="2019" name="Int. J. Syst. Evol. Microbiol.">
        <title>The Global Catalogue of Microorganisms (GCM) 10K type strain sequencing project: providing services to taxonomists for standard genome sequencing and annotation.</title>
        <authorList>
            <consortium name="The Broad Institute Genomics Platform"/>
            <consortium name="The Broad Institute Genome Sequencing Center for Infectious Disease"/>
            <person name="Wu L."/>
            <person name="Ma J."/>
        </authorList>
    </citation>
    <scope>NUCLEOTIDE SEQUENCE [LARGE SCALE GENOMIC DNA]</scope>
    <source>
        <strain evidence="5">JCM 16702</strain>
    </source>
</reference>
<dbReference type="RefSeq" id="WP_344941866.1">
    <property type="nucleotide sequence ID" value="NZ_BAAAZG010000002.1"/>
</dbReference>
<accession>A0ABP7V7A2</accession>
<organism evidence="4 5">
    <name type="scientific">Actinomadura miaoliensis</name>
    <dbReference type="NCBI Taxonomy" id="430685"/>
    <lineage>
        <taxon>Bacteria</taxon>
        <taxon>Bacillati</taxon>
        <taxon>Actinomycetota</taxon>
        <taxon>Actinomycetes</taxon>
        <taxon>Streptosporangiales</taxon>
        <taxon>Thermomonosporaceae</taxon>
        <taxon>Actinomadura</taxon>
    </lineage>
</organism>
<proteinExistence type="predicted"/>
<dbReference type="PANTHER" id="PTHR10996">
    <property type="entry name" value="2-HYDROXYACID DEHYDROGENASE-RELATED"/>
    <property type="match status" value="1"/>
</dbReference>
<evidence type="ECO:0000256" key="1">
    <source>
        <dbReference type="ARBA" id="ARBA00023002"/>
    </source>
</evidence>
<evidence type="ECO:0000256" key="2">
    <source>
        <dbReference type="ARBA" id="ARBA00023027"/>
    </source>
</evidence>
<comment type="caution">
    <text evidence="4">The sequence shown here is derived from an EMBL/GenBank/DDBJ whole genome shotgun (WGS) entry which is preliminary data.</text>
</comment>
<dbReference type="SUPFAM" id="SSF51735">
    <property type="entry name" value="NAD(P)-binding Rossmann-fold domains"/>
    <property type="match status" value="1"/>
</dbReference>
<dbReference type="InterPro" id="IPR036291">
    <property type="entry name" value="NAD(P)-bd_dom_sf"/>
</dbReference>
<name>A0ABP7V7A2_9ACTN</name>
<dbReference type="InterPro" id="IPR050223">
    <property type="entry name" value="D-isomer_2-hydroxyacid_DH"/>
</dbReference>
<dbReference type="InterPro" id="IPR006140">
    <property type="entry name" value="D-isomer_DH_NAD-bd"/>
</dbReference>
<evidence type="ECO:0000259" key="3">
    <source>
        <dbReference type="Pfam" id="PF02826"/>
    </source>
</evidence>